<evidence type="ECO:0000313" key="2">
    <source>
        <dbReference type="Proteomes" id="UP000323824"/>
    </source>
</evidence>
<dbReference type="AlphaFoldDB" id="A0A5C1QCJ8"/>
<accession>A0A5C1QCJ8</accession>
<dbReference type="KEGG" id="sper:EW093_08980"/>
<gene>
    <name evidence="1" type="ORF">EW093_08980</name>
</gene>
<protein>
    <recommendedName>
        <fullName evidence="3">Lipoprotein</fullName>
    </recommendedName>
</protein>
<evidence type="ECO:0000313" key="1">
    <source>
        <dbReference type="EMBL" id="QEN04830.1"/>
    </source>
</evidence>
<dbReference type="RefSeq" id="WP_149568070.1">
    <property type="nucleotide sequence ID" value="NZ_CP035807.1"/>
</dbReference>
<keyword evidence="2" id="KW-1185">Reference proteome</keyword>
<reference evidence="1 2" key="2">
    <citation type="submission" date="2019-09" db="EMBL/GenBank/DDBJ databases">
        <title>Complete Genome Sequence and Methylome Analysis of free living Spirochaetas.</title>
        <authorList>
            <person name="Leshcheva N."/>
            <person name="Mikheeva N."/>
        </authorList>
    </citation>
    <scope>NUCLEOTIDE SEQUENCE [LARGE SCALE GENOMIC DNA]</scope>
    <source>
        <strain evidence="1 2">P</strain>
    </source>
</reference>
<evidence type="ECO:0008006" key="3">
    <source>
        <dbReference type="Google" id="ProtNLM"/>
    </source>
</evidence>
<dbReference type="Proteomes" id="UP000323824">
    <property type="component" value="Chromosome"/>
</dbReference>
<dbReference type="PROSITE" id="PS51257">
    <property type="entry name" value="PROKAR_LIPOPROTEIN"/>
    <property type="match status" value="1"/>
</dbReference>
<proteinExistence type="predicted"/>
<organism evidence="1 2">
    <name type="scientific">Thiospirochaeta perfilievii</name>
    <dbReference type="NCBI Taxonomy" id="252967"/>
    <lineage>
        <taxon>Bacteria</taxon>
        <taxon>Pseudomonadati</taxon>
        <taxon>Spirochaetota</taxon>
        <taxon>Spirochaetia</taxon>
        <taxon>Spirochaetales</taxon>
        <taxon>Spirochaetaceae</taxon>
        <taxon>Thiospirochaeta</taxon>
    </lineage>
</organism>
<reference evidence="1 2" key="1">
    <citation type="submission" date="2019-02" db="EMBL/GenBank/DDBJ databases">
        <authorList>
            <person name="Fomenkov A."/>
            <person name="Dubinina G."/>
            <person name="Grabovich M."/>
            <person name="Vincze T."/>
            <person name="Roberts R.J."/>
        </authorList>
    </citation>
    <scope>NUCLEOTIDE SEQUENCE [LARGE SCALE GENOMIC DNA]</scope>
    <source>
        <strain evidence="1 2">P</strain>
    </source>
</reference>
<sequence length="209" mass="24507">MKNIYYVIWGIFFLCSCELYDSSFSVEVSGLKPGTLVISSFNYYSEYTISSNENVIVKLKKGYLYYITLYENFYGSISRYPIGNIVNSGDEYITLSPHLGILTRSCNALYKKNIDLERIIKLRDELCLDIDPWRYDFIDISSYLLGDISFSSIGKCKFIVLPELSYLNSYVMENRLHCRWYKSIQMFYAIKEGKKIYLEVYEDGTYSIF</sequence>
<name>A0A5C1QCJ8_9SPIO</name>
<dbReference type="EMBL" id="CP035807">
    <property type="protein sequence ID" value="QEN04830.1"/>
    <property type="molecule type" value="Genomic_DNA"/>
</dbReference>